<dbReference type="Gene3D" id="2.40.128.130">
    <property type="entry name" value="Autotransporter beta-domain"/>
    <property type="match status" value="1"/>
</dbReference>
<organism evidence="2 3">
    <name type="scientific">Roseateles depolymerans</name>
    <dbReference type="NCBI Taxonomy" id="76731"/>
    <lineage>
        <taxon>Bacteria</taxon>
        <taxon>Pseudomonadati</taxon>
        <taxon>Pseudomonadota</taxon>
        <taxon>Betaproteobacteria</taxon>
        <taxon>Burkholderiales</taxon>
        <taxon>Sphaerotilaceae</taxon>
        <taxon>Roseateles</taxon>
    </lineage>
</organism>
<dbReference type="KEGG" id="rdp:RD2015_1120"/>
<dbReference type="InterPro" id="IPR036709">
    <property type="entry name" value="Autotransporte_beta_dom_sf"/>
</dbReference>
<feature type="region of interest" description="Disordered" evidence="1">
    <location>
        <begin position="1"/>
        <end position="35"/>
    </location>
</feature>
<reference evidence="2 3" key="1">
    <citation type="submission" date="2015-12" db="EMBL/GenBank/DDBJ databases">
        <title>Complete genome of Roseateles depolymerans KCTC 42856.</title>
        <authorList>
            <person name="Kim K.M."/>
        </authorList>
    </citation>
    <scope>NUCLEOTIDE SEQUENCE [LARGE SCALE GENOMIC DNA]</scope>
    <source>
        <strain evidence="2 3">KCTC 42856</strain>
    </source>
</reference>
<dbReference type="AlphaFoldDB" id="A0A0U3MAE4"/>
<dbReference type="OrthoDB" id="6053567at2"/>
<feature type="region of interest" description="Disordered" evidence="1">
    <location>
        <begin position="202"/>
        <end position="222"/>
    </location>
</feature>
<protein>
    <submittedName>
        <fullName evidence="2">Uncharacterized protein</fullName>
    </submittedName>
</protein>
<proteinExistence type="predicted"/>
<dbReference type="RefSeq" id="WP_147307092.1">
    <property type="nucleotide sequence ID" value="NZ_CP013729.1"/>
</dbReference>
<evidence type="ECO:0000313" key="3">
    <source>
        <dbReference type="Proteomes" id="UP000060699"/>
    </source>
</evidence>
<feature type="compositionally biased region" description="Basic and acidic residues" evidence="1">
    <location>
        <begin position="1"/>
        <end position="12"/>
    </location>
</feature>
<dbReference type="SMART" id="SM00869">
    <property type="entry name" value="Autotransporter"/>
    <property type="match status" value="1"/>
</dbReference>
<name>A0A0U3MAE4_9BURK</name>
<dbReference type="SUPFAM" id="SSF103515">
    <property type="entry name" value="Autotransporter"/>
    <property type="match status" value="1"/>
</dbReference>
<evidence type="ECO:0000256" key="1">
    <source>
        <dbReference type="SAM" id="MobiDB-lite"/>
    </source>
</evidence>
<evidence type="ECO:0000313" key="2">
    <source>
        <dbReference type="EMBL" id="ALV05613.1"/>
    </source>
</evidence>
<accession>A0A0U3MAE4</accession>
<keyword evidence="3" id="KW-1185">Reference proteome</keyword>
<dbReference type="EMBL" id="CP013729">
    <property type="protein sequence ID" value="ALV05613.1"/>
    <property type="molecule type" value="Genomic_DNA"/>
</dbReference>
<dbReference type="InterPro" id="IPR005546">
    <property type="entry name" value="Autotransporte_beta"/>
</dbReference>
<dbReference type="Pfam" id="PF03797">
    <property type="entry name" value="Autotransporter"/>
    <property type="match status" value="1"/>
</dbReference>
<gene>
    <name evidence="2" type="ORF">RD2015_1120</name>
</gene>
<dbReference type="PROSITE" id="PS51208">
    <property type="entry name" value="AUTOTRANSPORTER"/>
    <property type="match status" value="1"/>
</dbReference>
<sequence>MNSDPSHTDPATRSRRVGRTRSTKKADAPATHRARLAPAGAQAVLAARLVVEVTGRGHGDQPVKGWVLLRFSLARCLVLTGALEGGEQDVPLRSGVKQVSASLTRRVRWVIRRLNGGLLTITGLSARSGHTLYRSLPIPADRFKAMTRPGCVSSGPLEQVLDDTVFFGRAPAELLARFQRDMAKRSAPVTRETPSVILRRASAGRSNRHVPARPAAVRGQRPLRARELRRSAISLSVCAAIATTAPVHYASAAAYTSTINRSGLVDNGFKPSVDAEGRRVFTLQRSDSLFASSGPWANAGGVKLNGATNTVLPQAGAKAGAISMGTARPAAAAAAQTSTAAAERSNSGETAEAVATVSPSRSTLQSDVGRVGLNGQEIRPAATSQWAAMDADGQPPAEVGASEGLSPASLVLSGSPTSAANAAPAEVVLTAGEALDAMRNLVLRTSNWSAGNVSNSASRSDESVRHVWATPMASHDRTDTSYGRQYRQNVTALNVGGDWQVGRLENGTVRAGVSVTQGHVEDAYARGNGIANLTAVNGHVSVRTRAGAYVAASVGAGSVRAVYDATSLEQSVSSGKFRMTAATASVEGGRPFELSRGLTLEPSASVVGAVMLKDSNVTTSGVLIETRRTTFGQAKAGLTLRHTGTDDAVTHQVYARAAALKGFGRNPSVQASKDGDMIATQAVAGQHSGHEGVLGGSVAVGNRKALAVSVEAGHQKISGSTSGWSGMVNVSFRW</sequence>
<dbReference type="Proteomes" id="UP000060699">
    <property type="component" value="Chromosome"/>
</dbReference>
<feature type="compositionally biased region" description="Basic residues" evidence="1">
    <location>
        <begin position="13"/>
        <end position="23"/>
    </location>
</feature>